<feature type="transmembrane region" description="Helical" evidence="11">
    <location>
        <begin position="6"/>
        <end position="26"/>
    </location>
</feature>
<dbReference type="Pfam" id="PF00702">
    <property type="entry name" value="Hydrolase"/>
    <property type="match status" value="1"/>
</dbReference>
<evidence type="ECO:0000313" key="14">
    <source>
        <dbReference type="Proteomes" id="UP001527925"/>
    </source>
</evidence>
<feature type="domain" description="P-type ATPase A" evidence="12">
    <location>
        <begin position="43"/>
        <end position="161"/>
    </location>
</feature>
<sequence>MYYSYYYMALVLTAVIVGSGITKVVVSTNAQRRVLEMATFHGSANVLRDGTWSRVDCSELVPGDVIEIEASENELSVDCVLVKGEIVADESSLTGEALPVAKFSVKKDEQVFNRDEAGKINSLFAGCHVLETRPDAVHEPVVAIVLATGASTAKGRLVRDILYPMPVSFVFMEHLKVVLPLLAFWGVVMLFLSMAMLGASSSDAWFYGMFTISQVLSPLLPAVLVIGQSISADRLRKQGIMCVDLSRITLAGKVKVFCFDKTGTLTKEGLDFLGTHAITESTHQFARVETSFASFSPVLKQAMHCCHSLSLVGEQFVGNFVDIEMFRATGARLDTRSGPYTTVTPSDQAHVDGLRILKRFEFVHSHAYMSVVAQEVTSGKITVFLKGSFEKLRDLTNPFSLPSDFERVAKGHSGNGCYVLAIAKRDLPAGTTAEEVLSWPREQVERGADMAGLMLFRNELKPDTEAALNELREGGCRVVMITGDHASTGVHIARASGMLRRDWQGQEPAVYMADVDKAKNVVWTNVDDDSTVDASTLESEIARSRNGFRPVELVVTGKAFNALIRSGFMREYLHETRVFARMSPEDKVKCVRLHMARSVTAMCGDGGNDAGALKAAHAGVALSEAKSSVVSHFSSSNRSVMSCVDLLKEARCSLDISFASYKYLIMYGEILAFMGLVQYYFVVNMSQAMWILIDGSTVPVSWALTMARPSKRLVDSRPTARLLGPETIVSVVGQIVINIVFSVVAVVLLFGQSFFRCREFDGTRADMRRWWELADNYEAEVTGLLGTFQILHAAAAFNLGSKYRNGFLMNRTFLVVYGVVFALITFITLAEPNALGCLFHVNCGTADALSSIGYSTSFPLPTEYFAPGGHNVMPMSFRLVVWGLSVLNLLALLGWEGLVVLGPVRQLAKSKWPRRADAMRV</sequence>
<dbReference type="SFLD" id="SFLDS00003">
    <property type="entry name" value="Haloacid_Dehalogenase"/>
    <property type="match status" value="1"/>
</dbReference>
<feature type="transmembrane region" description="Helical" evidence="11">
    <location>
        <begin position="812"/>
        <end position="830"/>
    </location>
</feature>
<keyword evidence="6" id="KW-0067">ATP-binding</keyword>
<dbReference type="InterPro" id="IPR008250">
    <property type="entry name" value="ATPase_P-typ_transduc_dom_A_sf"/>
</dbReference>
<keyword evidence="14" id="KW-1185">Reference proteome</keyword>
<comment type="similarity">
    <text evidence="2">Belongs to the cation transport ATPase (P-type) (TC 3.A.3) family. Type V subfamily.</text>
</comment>
<keyword evidence="9 11" id="KW-1133">Transmembrane helix</keyword>
<feature type="transmembrane region" description="Helical" evidence="11">
    <location>
        <begin position="663"/>
        <end position="682"/>
    </location>
</feature>
<evidence type="ECO:0000256" key="10">
    <source>
        <dbReference type="ARBA" id="ARBA00023136"/>
    </source>
</evidence>
<evidence type="ECO:0000256" key="9">
    <source>
        <dbReference type="ARBA" id="ARBA00022989"/>
    </source>
</evidence>
<evidence type="ECO:0000256" key="8">
    <source>
        <dbReference type="ARBA" id="ARBA00022967"/>
    </source>
</evidence>
<evidence type="ECO:0000256" key="4">
    <source>
        <dbReference type="ARBA" id="ARBA00022723"/>
    </source>
</evidence>
<organism evidence="13 14">
    <name type="scientific">Polyrhizophydium stewartii</name>
    <dbReference type="NCBI Taxonomy" id="2732419"/>
    <lineage>
        <taxon>Eukaryota</taxon>
        <taxon>Fungi</taxon>
        <taxon>Fungi incertae sedis</taxon>
        <taxon>Chytridiomycota</taxon>
        <taxon>Chytridiomycota incertae sedis</taxon>
        <taxon>Chytridiomycetes</taxon>
        <taxon>Rhizophydiales</taxon>
        <taxon>Rhizophydiales incertae sedis</taxon>
        <taxon>Polyrhizophydium</taxon>
    </lineage>
</organism>
<dbReference type="InterPro" id="IPR036412">
    <property type="entry name" value="HAD-like_sf"/>
</dbReference>
<comment type="caution">
    <text evidence="13">The sequence shown here is derived from an EMBL/GenBank/DDBJ whole genome shotgun (WGS) entry which is preliminary data.</text>
</comment>
<dbReference type="SFLD" id="SFLDG00002">
    <property type="entry name" value="C1.7:_P-type_atpase_like"/>
    <property type="match status" value="1"/>
</dbReference>
<dbReference type="Proteomes" id="UP001527925">
    <property type="component" value="Unassembled WGS sequence"/>
</dbReference>
<evidence type="ECO:0000256" key="6">
    <source>
        <dbReference type="ARBA" id="ARBA00022840"/>
    </source>
</evidence>
<dbReference type="InterPro" id="IPR023299">
    <property type="entry name" value="ATPase_P-typ_cyto_dom_N"/>
</dbReference>
<name>A0ABR4N6A0_9FUNG</name>
<dbReference type="InterPro" id="IPR001757">
    <property type="entry name" value="P_typ_ATPase"/>
</dbReference>
<dbReference type="PRINTS" id="PR00121">
    <property type="entry name" value="NAKATPASE"/>
</dbReference>
<feature type="transmembrane region" description="Helical" evidence="11">
    <location>
        <begin position="879"/>
        <end position="904"/>
    </location>
</feature>
<dbReference type="InterPro" id="IPR023298">
    <property type="entry name" value="ATPase_P-typ_TM_dom_sf"/>
</dbReference>
<dbReference type="SUPFAM" id="SSF56784">
    <property type="entry name" value="HAD-like"/>
    <property type="match status" value="1"/>
</dbReference>
<evidence type="ECO:0000256" key="7">
    <source>
        <dbReference type="ARBA" id="ARBA00022842"/>
    </source>
</evidence>
<dbReference type="PRINTS" id="PR00119">
    <property type="entry name" value="CATATPASE"/>
</dbReference>
<dbReference type="PANTHER" id="PTHR45630:SF11">
    <property type="entry name" value="CATION-TRANSPORTING P-TYPE ATPASE N-TERMINAL DOMAIN-CONTAINING PROTEIN"/>
    <property type="match status" value="1"/>
</dbReference>
<keyword evidence="8" id="KW-1278">Translocase</keyword>
<evidence type="ECO:0000256" key="1">
    <source>
        <dbReference type="ARBA" id="ARBA00004141"/>
    </source>
</evidence>
<dbReference type="SUPFAM" id="SSF81665">
    <property type="entry name" value="Calcium ATPase, transmembrane domain M"/>
    <property type="match status" value="1"/>
</dbReference>
<reference evidence="13 14" key="1">
    <citation type="submission" date="2023-09" db="EMBL/GenBank/DDBJ databases">
        <title>Pangenome analysis of Batrachochytrium dendrobatidis and related Chytrids.</title>
        <authorList>
            <person name="Yacoub M.N."/>
            <person name="Stajich J.E."/>
            <person name="James T.Y."/>
        </authorList>
    </citation>
    <scope>NUCLEOTIDE SEQUENCE [LARGE SCALE GENOMIC DNA]</scope>
    <source>
        <strain evidence="13 14">JEL0888</strain>
    </source>
</reference>
<dbReference type="Gene3D" id="2.70.150.10">
    <property type="entry name" value="Calcium-transporting ATPase, cytoplasmic transduction domain A"/>
    <property type="match status" value="1"/>
</dbReference>
<keyword evidence="4" id="KW-0479">Metal-binding</keyword>
<dbReference type="PROSITE" id="PS01229">
    <property type="entry name" value="COF_2"/>
    <property type="match status" value="1"/>
</dbReference>
<dbReference type="Pfam" id="PF00122">
    <property type="entry name" value="E1-E2_ATPase"/>
    <property type="match status" value="1"/>
</dbReference>
<keyword evidence="5" id="KW-0547">Nucleotide-binding</keyword>
<keyword evidence="7" id="KW-0460">Magnesium</keyword>
<comment type="subcellular location">
    <subcellularLocation>
        <location evidence="1">Membrane</location>
        <topology evidence="1">Multi-pass membrane protein</topology>
    </subcellularLocation>
</comment>
<evidence type="ECO:0000313" key="13">
    <source>
        <dbReference type="EMBL" id="KAL2914989.1"/>
    </source>
</evidence>
<evidence type="ECO:0000256" key="5">
    <source>
        <dbReference type="ARBA" id="ARBA00022741"/>
    </source>
</evidence>
<dbReference type="InterPro" id="IPR044492">
    <property type="entry name" value="P_typ_ATPase_HD_dom"/>
</dbReference>
<evidence type="ECO:0000256" key="2">
    <source>
        <dbReference type="ARBA" id="ARBA00006000"/>
    </source>
</evidence>
<accession>A0ABR4N6A0</accession>
<dbReference type="SFLD" id="SFLDF00027">
    <property type="entry name" value="p-type_atpase"/>
    <property type="match status" value="1"/>
</dbReference>
<feature type="transmembrane region" description="Helical" evidence="11">
    <location>
        <begin position="728"/>
        <end position="750"/>
    </location>
</feature>
<proteinExistence type="inferred from homology"/>
<dbReference type="Gene3D" id="3.40.1110.10">
    <property type="entry name" value="Calcium-transporting ATPase, cytoplasmic domain N"/>
    <property type="match status" value="1"/>
</dbReference>
<feature type="transmembrane region" description="Helical" evidence="11">
    <location>
        <begin position="205"/>
        <end position="227"/>
    </location>
</feature>
<dbReference type="Gene3D" id="3.40.50.1000">
    <property type="entry name" value="HAD superfamily/HAD-like"/>
    <property type="match status" value="1"/>
</dbReference>
<dbReference type="SUPFAM" id="SSF81660">
    <property type="entry name" value="Metal cation-transporting ATPase, ATP-binding domain N"/>
    <property type="match status" value="1"/>
</dbReference>
<dbReference type="PANTHER" id="PTHR45630">
    <property type="entry name" value="CATION-TRANSPORTING ATPASE-RELATED"/>
    <property type="match status" value="1"/>
</dbReference>
<dbReference type="EMBL" id="JADGIZ020000028">
    <property type="protein sequence ID" value="KAL2914989.1"/>
    <property type="molecule type" value="Genomic_DNA"/>
</dbReference>
<keyword evidence="10 11" id="KW-0472">Membrane</keyword>
<evidence type="ECO:0000259" key="12">
    <source>
        <dbReference type="Pfam" id="PF00122"/>
    </source>
</evidence>
<dbReference type="SUPFAM" id="SSF81653">
    <property type="entry name" value="Calcium ATPase, transduction domain A"/>
    <property type="match status" value="1"/>
</dbReference>
<dbReference type="NCBIfam" id="TIGR01494">
    <property type="entry name" value="ATPase_P-type"/>
    <property type="match status" value="1"/>
</dbReference>
<dbReference type="PROSITE" id="PS00154">
    <property type="entry name" value="ATPASE_E1_E2"/>
    <property type="match status" value="1"/>
</dbReference>
<keyword evidence="3 11" id="KW-0812">Transmembrane</keyword>
<evidence type="ECO:0000256" key="11">
    <source>
        <dbReference type="SAM" id="Phobius"/>
    </source>
</evidence>
<gene>
    <name evidence="13" type="ORF">HK105_205533</name>
</gene>
<dbReference type="InterPro" id="IPR018303">
    <property type="entry name" value="ATPase_P-typ_P_site"/>
</dbReference>
<evidence type="ECO:0000256" key="3">
    <source>
        <dbReference type="ARBA" id="ARBA00022692"/>
    </source>
</evidence>
<dbReference type="InterPro" id="IPR023214">
    <property type="entry name" value="HAD_sf"/>
</dbReference>
<protein>
    <recommendedName>
        <fullName evidence="12">P-type ATPase A domain-containing protein</fullName>
    </recommendedName>
</protein>
<dbReference type="InterPro" id="IPR006544">
    <property type="entry name" value="P-type_TPase_V"/>
</dbReference>
<feature type="transmembrane region" description="Helical" evidence="11">
    <location>
        <begin position="177"/>
        <end position="199"/>
    </location>
</feature>
<dbReference type="InterPro" id="IPR059000">
    <property type="entry name" value="ATPase_P-type_domA"/>
</dbReference>